<name>A0A552EWM1_MICAE</name>
<proteinExistence type="predicted"/>
<dbReference type="Proteomes" id="UP000317708">
    <property type="component" value="Unassembled WGS sequence"/>
</dbReference>
<dbReference type="AlphaFoldDB" id="A0A552EWM1"/>
<comment type="caution">
    <text evidence="1">The sequence shown here is derived from an EMBL/GenBank/DDBJ whole genome shotgun (WGS) entry which is preliminary data.</text>
</comment>
<evidence type="ECO:0000313" key="1">
    <source>
        <dbReference type="EMBL" id="TRU38874.1"/>
    </source>
</evidence>
<evidence type="ECO:0000313" key="2">
    <source>
        <dbReference type="Proteomes" id="UP000317708"/>
    </source>
</evidence>
<gene>
    <name evidence="1" type="ORF">EWV92_07475</name>
</gene>
<protein>
    <submittedName>
        <fullName evidence="1">Uncharacterized protein</fullName>
    </submittedName>
</protein>
<organism evidence="1 2">
    <name type="scientific">Microcystis aeruginosa Ma_MB_S_20031200_S102</name>
    <dbReference type="NCBI Taxonomy" id="2486254"/>
    <lineage>
        <taxon>Bacteria</taxon>
        <taxon>Bacillati</taxon>
        <taxon>Cyanobacteriota</taxon>
        <taxon>Cyanophyceae</taxon>
        <taxon>Oscillatoriophycideae</taxon>
        <taxon>Chroococcales</taxon>
        <taxon>Microcystaceae</taxon>
        <taxon>Microcystis</taxon>
    </lineage>
</organism>
<dbReference type="EMBL" id="SFBI01000069">
    <property type="protein sequence ID" value="TRU38874.1"/>
    <property type="molecule type" value="Genomic_DNA"/>
</dbReference>
<sequence length="62" mass="7436">MFLEIEVLNSYVGSSRLCVVIFAYEIVKCLLGKTFRTILRIFYQYQKSLMFIYLLLFRLSLQ</sequence>
<reference evidence="1 2" key="1">
    <citation type="submission" date="2019-01" db="EMBL/GenBank/DDBJ databases">
        <title>Coherence of Microcystis species and biogeography revealed through population genomics.</title>
        <authorList>
            <person name="Perez-Carrascal O.M."/>
            <person name="Terrat Y."/>
            <person name="Giani A."/>
            <person name="Fortin N."/>
            <person name="Tromas N."/>
            <person name="Shapiro B.J."/>
        </authorList>
    </citation>
    <scope>NUCLEOTIDE SEQUENCE [LARGE SCALE GENOMIC DNA]</scope>
    <source>
        <strain evidence="1">Ma_MB_S_20031200_S102</strain>
    </source>
</reference>
<accession>A0A552EWM1</accession>